<dbReference type="PANTHER" id="PTHR35342:SF5">
    <property type="entry name" value="TRICARBOXYLIC TRANSPORT PROTEIN"/>
    <property type="match status" value="1"/>
</dbReference>
<feature type="transmembrane region" description="Helical" evidence="1">
    <location>
        <begin position="386"/>
        <end position="403"/>
    </location>
</feature>
<keyword evidence="1" id="KW-0812">Transmembrane</keyword>
<keyword evidence="1" id="KW-0472">Membrane</keyword>
<feature type="transmembrane region" description="Helical" evidence="1">
    <location>
        <begin position="110"/>
        <end position="131"/>
    </location>
</feature>
<feature type="transmembrane region" description="Helical" evidence="1">
    <location>
        <begin position="352"/>
        <end position="374"/>
    </location>
</feature>
<feature type="domain" description="DUF112" evidence="2">
    <location>
        <begin position="16"/>
        <end position="436"/>
    </location>
</feature>
<name>A0A927BWB1_9BACL</name>
<dbReference type="Pfam" id="PF01970">
    <property type="entry name" value="TctA"/>
    <property type="match status" value="1"/>
</dbReference>
<evidence type="ECO:0000259" key="2">
    <source>
        <dbReference type="Pfam" id="PF01970"/>
    </source>
</evidence>
<organism evidence="3 4">
    <name type="scientific">Paenibacillus sabuli</name>
    <dbReference type="NCBI Taxonomy" id="2772509"/>
    <lineage>
        <taxon>Bacteria</taxon>
        <taxon>Bacillati</taxon>
        <taxon>Bacillota</taxon>
        <taxon>Bacilli</taxon>
        <taxon>Bacillales</taxon>
        <taxon>Paenibacillaceae</taxon>
        <taxon>Paenibacillus</taxon>
    </lineage>
</organism>
<accession>A0A927BWB1</accession>
<keyword evidence="1" id="KW-1133">Transmembrane helix</keyword>
<feature type="transmembrane region" description="Helical" evidence="1">
    <location>
        <begin position="56"/>
        <end position="78"/>
    </location>
</feature>
<protein>
    <submittedName>
        <fullName evidence="3">Tripartite tricarboxylate transporter permease</fullName>
    </submittedName>
</protein>
<keyword evidence="4" id="KW-1185">Reference proteome</keyword>
<evidence type="ECO:0000313" key="3">
    <source>
        <dbReference type="EMBL" id="MBD2847086.1"/>
    </source>
</evidence>
<feature type="transmembrane region" description="Helical" evidence="1">
    <location>
        <begin position="462"/>
        <end position="483"/>
    </location>
</feature>
<proteinExistence type="predicted"/>
<gene>
    <name evidence="3" type="ORF">IDH44_17955</name>
</gene>
<feature type="transmembrane region" description="Helical" evidence="1">
    <location>
        <begin position="202"/>
        <end position="220"/>
    </location>
</feature>
<dbReference type="EMBL" id="JACXIZ010000032">
    <property type="protein sequence ID" value="MBD2847086.1"/>
    <property type="molecule type" value="Genomic_DNA"/>
</dbReference>
<dbReference type="AlphaFoldDB" id="A0A927BWB1"/>
<feature type="transmembrane region" description="Helical" evidence="1">
    <location>
        <begin position="143"/>
        <end position="159"/>
    </location>
</feature>
<feature type="transmembrane region" description="Helical" evidence="1">
    <location>
        <begin position="165"/>
        <end position="181"/>
    </location>
</feature>
<dbReference type="InterPro" id="IPR002823">
    <property type="entry name" value="DUF112_TM"/>
</dbReference>
<feature type="transmembrane region" description="Helical" evidence="1">
    <location>
        <begin position="325"/>
        <end position="346"/>
    </location>
</feature>
<feature type="transmembrane region" description="Helical" evidence="1">
    <location>
        <begin position="256"/>
        <end position="277"/>
    </location>
</feature>
<evidence type="ECO:0000313" key="4">
    <source>
        <dbReference type="Proteomes" id="UP000621560"/>
    </source>
</evidence>
<sequence length="499" mass="52296">MHIQAAFDLLFDPMLLLFMCIGVLAGILIGALPGLSDPMALGLAIPFTFTMEPLQALLFLLGIHFGAVYGGSITAILINTPGTPAGAAAALDGYPLTLRGQSRKALQMSAFSAFVGALISIVALVLFSPLLAKVALRFGPPEYFALGIFGISVVAGVAGKSLSKALIAASVGIFISTLGADPQNGIERFTFGSAYLSDGIDLIAALIGLFAVSGILHQFYMRHRASGAAAATQLSGQGLTWKEIRGSLKTMFKGGAIGSFIGALPGTGAVIASFLSYNEAVRASKKPEKYGKGELDGVAAAESGAIGTESAAMIPLLTFGIPGDVGTAIILGAMILHGIQVGPMLFERSGDIVSGLFIGILFLEILVLLVSWYGSRLIAKVANIPTHYLFSVITVLVVCGTFALTNNVFNVWVALIFGVLGFVMLRFSYPIPPLLLGLILGPIIEKNFLLSMASSGGHVTEFLARPMMLAILALALVSMFFSIKIHRDVQSRLDKQKQA</sequence>
<reference evidence="3" key="1">
    <citation type="submission" date="2020-09" db="EMBL/GenBank/DDBJ databases">
        <title>A novel bacterium of genus Paenibacillus, isolated from South China Sea.</title>
        <authorList>
            <person name="Huang H."/>
            <person name="Mo K."/>
            <person name="Hu Y."/>
        </authorList>
    </citation>
    <scope>NUCLEOTIDE SEQUENCE</scope>
    <source>
        <strain evidence="3">IB182496</strain>
    </source>
</reference>
<feature type="transmembrane region" description="Helical" evidence="1">
    <location>
        <begin position="15"/>
        <end position="35"/>
    </location>
</feature>
<evidence type="ECO:0000256" key="1">
    <source>
        <dbReference type="SAM" id="Phobius"/>
    </source>
</evidence>
<dbReference type="RefSeq" id="WP_190920074.1">
    <property type="nucleotide sequence ID" value="NZ_JACXIZ010000032.1"/>
</dbReference>
<comment type="caution">
    <text evidence="3">The sequence shown here is derived from an EMBL/GenBank/DDBJ whole genome shotgun (WGS) entry which is preliminary data.</text>
</comment>
<feature type="transmembrane region" description="Helical" evidence="1">
    <location>
        <begin position="409"/>
        <end position="427"/>
    </location>
</feature>
<dbReference type="Proteomes" id="UP000621560">
    <property type="component" value="Unassembled WGS sequence"/>
</dbReference>
<dbReference type="PANTHER" id="PTHR35342">
    <property type="entry name" value="TRICARBOXYLIC TRANSPORT PROTEIN"/>
    <property type="match status" value="1"/>
</dbReference>